<dbReference type="Pfam" id="PF05598">
    <property type="entry name" value="DUF772"/>
    <property type="match status" value="1"/>
</dbReference>
<dbReference type="NCBIfam" id="NF033551">
    <property type="entry name" value="transpos_IS1182"/>
    <property type="match status" value="1"/>
</dbReference>
<keyword evidence="5" id="KW-1185">Reference proteome</keyword>
<sequence>MTIIRQQSLFGIQELYEMEPTQQYQEIMDAIDLDAIFFEVNKKTSVGAPVELNYGAMIVSFFIRYVERIPTIKGLIKRLDHDLTFKLNCGFKVSDSTPSESSYSRLLTKLSESDIVERVQERVIHTAITEGFISDDTVAIDATHFEARDQASPKEKEQKKEPKKRGRKTKEERPKWLEEQAKELASLSLYEKKIEAQLDEPLHNLRTEVPQAPKWGIKKNSEGKNVFWFGYKGHLAVGASSQYILQSLLSSGNLNDGKAAIPLLKGLEQFHLPSIHLHTMDAGYDFEPIYEQIHRMGHQSNIAYNKRNESEMIGYDEHFAPTCFREHSYRYDSYDPKYETLKYTQPLECKECPLANQGQCQKVYKVRITTDLRKYTVPARGSKVWKKVFKRRTAVERVNAYLKEFYQLNNVRYRTGKRAKVHFNMIVLIYNASKLAADRINLSLKVQQAA</sequence>
<evidence type="ECO:0000256" key="1">
    <source>
        <dbReference type="SAM" id="MobiDB-lite"/>
    </source>
</evidence>
<accession>A0ABR8PFP0</accession>
<dbReference type="InterPro" id="IPR008490">
    <property type="entry name" value="Transposase_InsH_N"/>
</dbReference>
<proteinExistence type="predicted"/>
<name>A0ABR8PFP0_9BACL</name>
<dbReference type="InterPro" id="IPR002559">
    <property type="entry name" value="Transposase_11"/>
</dbReference>
<evidence type="ECO:0000313" key="5">
    <source>
        <dbReference type="Proteomes" id="UP000659496"/>
    </source>
</evidence>
<evidence type="ECO:0000259" key="3">
    <source>
        <dbReference type="Pfam" id="PF05598"/>
    </source>
</evidence>
<comment type="caution">
    <text evidence="4">The sequence shown here is derived from an EMBL/GenBank/DDBJ whole genome shotgun (WGS) entry which is preliminary data.</text>
</comment>
<dbReference type="PANTHER" id="PTHR35604">
    <property type="entry name" value="TRANSPOSASE INSH FOR INSERTION SEQUENCE ELEMENT IS5A-RELATED"/>
    <property type="match status" value="1"/>
</dbReference>
<reference evidence="4 5" key="1">
    <citation type="submission" date="2020-08" db="EMBL/GenBank/DDBJ databases">
        <title>A Genomic Blueprint of the Chicken Gut Microbiome.</title>
        <authorList>
            <person name="Gilroy R."/>
            <person name="Ravi A."/>
            <person name="Getino M."/>
            <person name="Pursley I."/>
            <person name="Horton D.L."/>
            <person name="Alikhan N.-F."/>
            <person name="Baker D."/>
            <person name="Gharbi K."/>
            <person name="Hall N."/>
            <person name="Watson M."/>
            <person name="Adriaenssens E.M."/>
            <person name="Foster-Nyarko E."/>
            <person name="Jarju S."/>
            <person name="Secka A."/>
            <person name="Antonio M."/>
            <person name="Oren A."/>
            <person name="Chaudhuri R."/>
            <person name="La Ragione R.M."/>
            <person name="Hildebrand F."/>
            <person name="Pallen M.J."/>
        </authorList>
    </citation>
    <scope>NUCLEOTIDE SEQUENCE [LARGE SCALE GENOMIC DNA]</scope>
    <source>
        <strain evidence="4 5">Sa3CUA8</strain>
    </source>
</reference>
<evidence type="ECO:0000313" key="4">
    <source>
        <dbReference type="EMBL" id="MBD7906989.1"/>
    </source>
</evidence>
<organism evidence="4 5">
    <name type="scientific">Sporosarcina gallistercoris</name>
    <dbReference type="NCBI Taxonomy" id="2762245"/>
    <lineage>
        <taxon>Bacteria</taxon>
        <taxon>Bacillati</taxon>
        <taxon>Bacillota</taxon>
        <taxon>Bacilli</taxon>
        <taxon>Bacillales</taxon>
        <taxon>Caryophanaceae</taxon>
        <taxon>Sporosarcina</taxon>
    </lineage>
</organism>
<dbReference type="PANTHER" id="PTHR35604:SF2">
    <property type="entry name" value="TRANSPOSASE INSH FOR INSERTION SEQUENCE ELEMENT IS5A-RELATED"/>
    <property type="match status" value="1"/>
</dbReference>
<feature type="domain" description="Transposase InsH N-terminal" evidence="3">
    <location>
        <begin position="16"/>
        <end position="106"/>
    </location>
</feature>
<dbReference type="EMBL" id="JACSQY010000001">
    <property type="protein sequence ID" value="MBD7906989.1"/>
    <property type="molecule type" value="Genomic_DNA"/>
</dbReference>
<dbReference type="RefSeq" id="WP_191688129.1">
    <property type="nucleotide sequence ID" value="NZ_JACSQY010000001.1"/>
</dbReference>
<dbReference type="Proteomes" id="UP000659496">
    <property type="component" value="Unassembled WGS sequence"/>
</dbReference>
<feature type="domain" description="Transposase IS4-like" evidence="2">
    <location>
        <begin position="208"/>
        <end position="431"/>
    </location>
</feature>
<protein>
    <submittedName>
        <fullName evidence="4">IS1182 family transposase</fullName>
    </submittedName>
</protein>
<evidence type="ECO:0000259" key="2">
    <source>
        <dbReference type="Pfam" id="PF01609"/>
    </source>
</evidence>
<feature type="region of interest" description="Disordered" evidence="1">
    <location>
        <begin position="145"/>
        <end position="175"/>
    </location>
</feature>
<dbReference type="Pfam" id="PF01609">
    <property type="entry name" value="DDE_Tnp_1"/>
    <property type="match status" value="1"/>
</dbReference>
<gene>
    <name evidence="4" type="ORF">H9659_01415</name>
</gene>
<feature type="compositionally biased region" description="Basic and acidic residues" evidence="1">
    <location>
        <begin position="145"/>
        <end position="160"/>
    </location>
</feature>
<dbReference type="InterPro" id="IPR047629">
    <property type="entry name" value="IS1182_transpos"/>
</dbReference>